<gene>
    <name evidence="2" type="ORF">GCM10007977_001990</name>
</gene>
<reference evidence="2" key="1">
    <citation type="journal article" date="2014" name="Int. J. Syst. Evol. Microbiol.">
        <title>Complete genome sequence of Corynebacterium casei LMG S-19264T (=DSM 44701T), isolated from a smear-ripened cheese.</title>
        <authorList>
            <consortium name="US DOE Joint Genome Institute (JGI-PGF)"/>
            <person name="Walter F."/>
            <person name="Albersmeier A."/>
            <person name="Kalinowski J."/>
            <person name="Ruckert C."/>
        </authorList>
    </citation>
    <scope>NUCLEOTIDE SEQUENCE</scope>
    <source>
        <strain evidence="2">JCM 19831</strain>
    </source>
</reference>
<feature type="domain" description="Amidohydrolase 3" evidence="1">
    <location>
        <begin position="441"/>
        <end position="516"/>
    </location>
</feature>
<dbReference type="Gene3D" id="3.20.20.140">
    <property type="entry name" value="Metal-dependent hydrolases"/>
    <property type="match status" value="1"/>
</dbReference>
<evidence type="ECO:0000313" key="3">
    <source>
        <dbReference type="Proteomes" id="UP000642070"/>
    </source>
</evidence>
<dbReference type="RefSeq" id="WP_229833886.1">
    <property type="nucleotide sequence ID" value="NZ_BMPI01000001.1"/>
</dbReference>
<dbReference type="GO" id="GO:0005829">
    <property type="term" value="C:cytosol"/>
    <property type="evidence" value="ECO:0007669"/>
    <property type="project" value="TreeGrafter"/>
</dbReference>
<proteinExistence type="predicted"/>
<dbReference type="InterPro" id="IPR011059">
    <property type="entry name" value="Metal-dep_hydrolase_composite"/>
</dbReference>
<dbReference type="PANTHER" id="PTHR11647:SF1">
    <property type="entry name" value="COLLAPSIN RESPONSE MEDIATOR PROTEIN"/>
    <property type="match status" value="1"/>
</dbReference>
<dbReference type="InterPro" id="IPR023100">
    <property type="entry name" value="D-aminoacylase_insert_dom_sf"/>
</dbReference>
<feature type="domain" description="Amidohydrolase 3" evidence="1">
    <location>
        <begin position="54"/>
        <end position="198"/>
    </location>
</feature>
<reference evidence="2" key="2">
    <citation type="submission" date="2020-09" db="EMBL/GenBank/DDBJ databases">
        <authorList>
            <person name="Sun Q."/>
            <person name="Ohkuma M."/>
        </authorList>
    </citation>
    <scope>NUCLEOTIDE SEQUENCE</scope>
    <source>
        <strain evidence="2">JCM 19831</strain>
    </source>
</reference>
<dbReference type="GO" id="GO:0016811">
    <property type="term" value="F:hydrolase activity, acting on carbon-nitrogen (but not peptide) bonds, in linear amides"/>
    <property type="evidence" value="ECO:0007669"/>
    <property type="project" value="InterPro"/>
</dbReference>
<dbReference type="GO" id="GO:0016812">
    <property type="term" value="F:hydrolase activity, acting on carbon-nitrogen (but not peptide) bonds, in cyclic amides"/>
    <property type="evidence" value="ECO:0007669"/>
    <property type="project" value="TreeGrafter"/>
</dbReference>
<dbReference type="EMBL" id="BMPI01000001">
    <property type="protein sequence ID" value="GGM04330.1"/>
    <property type="molecule type" value="Genomic_DNA"/>
</dbReference>
<dbReference type="SUPFAM" id="SSF51338">
    <property type="entry name" value="Composite domain of metallo-dependent hydrolases"/>
    <property type="match status" value="1"/>
</dbReference>
<evidence type="ECO:0000259" key="1">
    <source>
        <dbReference type="Pfam" id="PF07969"/>
    </source>
</evidence>
<comment type="caution">
    <text evidence="2">The sequence shown here is derived from an EMBL/GenBank/DDBJ whole genome shotgun (WGS) entry which is preliminary data.</text>
</comment>
<dbReference type="InterPro" id="IPR013108">
    <property type="entry name" value="Amidohydro_3"/>
</dbReference>
<protein>
    <submittedName>
        <fullName evidence="2">N-acyl-D-amino-acid deacylase</fullName>
    </submittedName>
</protein>
<sequence length="535" mass="56260">MAEPRHHDLVLTGGTVVDGRGGPGVLADVAVDGDRIAAVGAPGALAGRRTLVVTGKVVSPGFIDIHSHADFTLAVDGRAQSSVAQGITTVVTGNCGHGVAPVTDRSAPLVPTNIPGWRAEWDDRQTWRTFADYLDALRGRGVGVNVLPLVAHGALRLAVAGFETRALRRAELDRMRGMAAEGMDAGAIGLSTGLEYAPGLAADTAELIAVAGPVGERAGLYASHCRNRTDRIVEAAQEAVTVAGRTGCRLQLSHFVRRPTATDRSLFHRAVDVVRAGPTRSRLDVFPFPHGPTPLPTFVVPMSIRDAPRREVARRLADRSLLDDLDQRFVDALASGVAATCYLASDGGDGTLVGRSLGDLAGEWGMSLPEAVLEVLRRADVDFYDAVVVERVFDDADLRWALLQPDFLVMGDGLTGALDGPLAGHAMCASDWGYAPQMLGRFVRGERLVPIEQAVARMTAEPAAQLGLTDRGVLSAGYRADIVVFDPARVGTAVREDALISMPAGIDEVLVNGTAVVSAGRFTGALPGTVGHRPG</sequence>
<dbReference type="Gene3D" id="2.30.40.10">
    <property type="entry name" value="Urease, subunit C, domain 1"/>
    <property type="match status" value="1"/>
</dbReference>
<dbReference type="SUPFAM" id="SSF51556">
    <property type="entry name" value="Metallo-dependent hydrolases"/>
    <property type="match status" value="1"/>
</dbReference>
<dbReference type="AlphaFoldDB" id="A0A917T0Y1"/>
<keyword evidence="3" id="KW-1185">Reference proteome</keyword>
<organism evidence="2 3">
    <name type="scientific">Dactylosporangium sucinum</name>
    <dbReference type="NCBI Taxonomy" id="1424081"/>
    <lineage>
        <taxon>Bacteria</taxon>
        <taxon>Bacillati</taxon>
        <taxon>Actinomycetota</taxon>
        <taxon>Actinomycetes</taxon>
        <taxon>Micromonosporales</taxon>
        <taxon>Micromonosporaceae</taxon>
        <taxon>Dactylosporangium</taxon>
    </lineage>
</organism>
<dbReference type="InterPro" id="IPR050378">
    <property type="entry name" value="Metallo-dep_Hydrolases_sf"/>
</dbReference>
<dbReference type="Proteomes" id="UP000642070">
    <property type="component" value="Unassembled WGS sequence"/>
</dbReference>
<dbReference type="InterPro" id="IPR032466">
    <property type="entry name" value="Metal_Hydrolase"/>
</dbReference>
<evidence type="ECO:0000313" key="2">
    <source>
        <dbReference type="EMBL" id="GGM04330.1"/>
    </source>
</evidence>
<dbReference type="Pfam" id="PF07969">
    <property type="entry name" value="Amidohydro_3"/>
    <property type="match status" value="2"/>
</dbReference>
<dbReference type="PANTHER" id="PTHR11647">
    <property type="entry name" value="HYDRANTOINASE/DIHYDROPYRIMIDINASE FAMILY MEMBER"/>
    <property type="match status" value="1"/>
</dbReference>
<name>A0A917T0Y1_9ACTN</name>
<dbReference type="Gene3D" id="3.30.1490.130">
    <property type="entry name" value="D-aminoacylase. Domain 3"/>
    <property type="match status" value="1"/>
</dbReference>
<accession>A0A917T0Y1</accession>